<evidence type="ECO:0000313" key="3">
    <source>
        <dbReference type="EMBL" id="ALA57552.1"/>
    </source>
</evidence>
<dbReference type="InterPro" id="IPR008207">
    <property type="entry name" value="Sig_transdc_His_kin_Hpt_dom"/>
</dbReference>
<dbReference type="PROSITE" id="PS50894">
    <property type="entry name" value="HPT"/>
    <property type="match status" value="1"/>
</dbReference>
<evidence type="ECO:0000259" key="2">
    <source>
        <dbReference type="PROSITE" id="PS50894"/>
    </source>
</evidence>
<organism evidence="3 4">
    <name type="scientific">Nitrospira moscoviensis</name>
    <dbReference type="NCBI Taxonomy" id="42253"/>
    <lineage>
        <taxon>Bacteria</taxon>
        <taxon>Pseudomonadati</taxon>
        <taxon>Nitrospirota</taxon>
        <taxon>Nitrospiria</taxon>
        <taxon>Nitrospirales</taxon>
        <taxon>Nitrospiraceae</taxon>
        <taxon>Nitrospira</taxon>
    </lineage>
</organism>
<evidence type="ECO:0000256" key="1">
    <source>
        <dbReference type="PROSITE-ProRule" id="PRU00110"/>
    </source>
</evidence>
<keyword evidence="1" id="KW-0597">Phosphoprotein</keyword>
<dbReference type="Pfam" id="PF01627">
    <property type="entry name" value="Hpt"/>
    <property type="match status" value="1"/>
</dbReference>
<dbReference type="GO" id="GO:0004672">
    <property type="term" value="F:protein kinase activity"/>
    <property type="evidence" value="ECO:0007669"/>
    <property type="project" value="UniProtKB-ARBA"/>
</dbReference>
<dbReference type="RefSeq" id="WP_053378876.1">
    <property type="nucleotide sequence ID" value="NZ_CP011801.1"/>
</dbReference>
<dbReference type="PATRIC" id="fig|42253.5.peg.1106"/>
<dbReference type="Gene3D" id="1.20.120.160">
    <property type="entry name" value="HPT domain"/>
    <property type="match status" value="1"/>
</dbReference>
<proteinExistence type="predicted"/>
<feature type="domain" description="HPt" evidence="2">
    <location>
        <begin position="16"/>
        <end position="107"/>
    </location>
</feature>
<dbReference type="AlphaFoldDB" id="A0A0K2GAC7"/>
<gene>
    <name evidence="3" type="ORF">NITMOv2_1121</name>
</gene>
<dbReference type="GO" id="GO:0000160">
    <property type="term" value="P:phosphorelay signal transduction system"/>
    <property type="evidence" value="ECO:0007669"/>
    <property type="project" value="InterPro"/>
</dbReference>
<dbReference type="EMBL" id="CP011801">
    <property type="protein sequence ID" value="ALA57552.1"/>
    <property type="molecule type" value="Genomic_DNA"/>
</dbReference>
<dbReference type="Proteomes" id="UP000069205">
    <property type="component" value="Chromosome"/>
</dbReference>
<dbReference type="InterPro" id="IPR036641">
    <property type="entry name" value="HPT_dom_sf"/>
</dbReference>
<dbReference type="SUPFAM" id="SSF47226">
    <property type="entry name" value="Histidine-containing phosphotransfer domain, HPT domain"/>
    <property type="match status" value="1"/>
</dbReference>
<evidence type="ECO:0000313" key="4">
    <source>
        <dbReference type="Proteomes" id="UP000069205"/>
    </source>
</evidence>
<feature type="modified residue" description="Phosphohistidine" evidence="1">
    <location>
        <position position="55"/>
    </location>
</feature>
<reference evidence="3 4" key="1">
    <citation type="journal article" date="2015" name="Proc. Natl. Acad. Sci. U.S.A.">
        <title>Expanded metabolic versatility of ubiquitous nitrite-oxidizing bacteria from the genus Nitrospira.</title>
        <authorList>
            <person name="Koch H."/>
            <person name="Lucker S."/>
            <person name="Albertsen M."/>
            <person name="Kitzinger K."/>
            <person name="Herbold C."/>
            <person name="Spieck E."/>
            <person name="Nielsen P.H."/>
            <person name="Wagner M."/>
            <person name="Daims H."/>
        </authorList>
    </citation>
    <scope>NUCLEOTIDE SEQUENCE [LARGE SCALE GENOMIC DNA]</scope>
    <source>
        <strain evidence="3 4">NSP M-1</strain>
    </source>
</reference>
<name>A0A0K2GAC7_NITMO</name>
<dbReference type="OrthoDB" id="9792360at2"/>
<keyword evidence="4" id="KW-1185">Reference proteome</keyword>
<dbReference type="KEGG" id="nmv:NITMOv2_1121"/>
<accession>A0A0K2GAC7</accession>
<dbReference type="STRING" id="42253.NITMOv2_1121"/>
<protein>
    <recommendedName>
        <fullName evidence="2">HPt domain-containing protein</fullName>
    </recommendedName>
</protein>
<sequence>MPTPDTTSPDRITVSIDRDLEDIVPIFLANRGKDVRTLRESLERKDFETIRMLGHRMKGDGGGYGFHTVSEIGGALELAAGRHDSPAIERLTHQLEDFLARVSVVYR</sequence>